<evidence type="ECO:0000313" key="2">
    <source>
        <dbReference type="EMBL" id="GLR17072.1"/>
    </source>
</evidence>
<dbReference type="AlphaFoldDB" id="A0AA37SNH7"/>
<dbReference type="InterPro" id="IPR000326">
    <property type="entry name" value="PAP2/HPO"/>
</dbReference>
<dbReference type="CDD" id="cd01610">
    <property type="entry name" value="PAP2_like"/>
    <property type="match status" value="1"/>
</dbReference>
<evidence type="ECO:0000259" key="1">
    <source>
        <dbReference type="SMART" id="SM00014"/>
    </source>
</evidence>
<reference evidence="2" key="1">
    <citation type="journal article" date="2014" name="Int. J. Syst. Evol. Microbiol.">
        <title>Complete genome sequence of Corynebacterium casei LMG S-19264T (=DSM 44701T), isolated from a smear-ripened cheese.</title>
        <authorList>
            <consortium name="US DOE Joint Genome Institute (JGI-PGF)"/>
            <person name="Walter F."/>
            <person name="Albersmeier A."/>
            <person name="Kalinowski J."/>
            <person name="Ruckert C."/>
        </authorList>
    </citation>
    <scope>NUCLEOTIDE SEQUENCE</scope>
    <source>
        <strain evidence="2">NBRC 108769</strain>
    </source>
</reference>
<protein>
    <recommendedName>
        <fullName evidence="1">Phosphatidic acid phosphatase type 2/haloperoxidase domain-containing protein</fullName>
    </recommendedName>
</protein>
<proteinExistence type="predicted"/>
<dbReference type="Proteomes" id="UP001156666">
    <property type="component" value="Unassembled WGS sequence"/>
</dbReference>
<dbReference type="PANTHER" id="PTHR14969">
    <property type="entry name" value="SPHINGOSINE-1-PHOSPHATE PHOSPHOHYDROLASE"/>
    <property type="match status" value="1"/>
</dbReference>
<dbReference type="PANTHER" id="PTHR14969:SF13">
    <property type="entry name" value="AT30094P"/>
    <property type="match status" value="1"/>
</dbReference>
<reference evidence="2" key="2">
    <citation type="submission" date="2023-01" db="EMBL/GenBank/DDBJ databases">
        <title>Draft genome sequence of Portibacter lacus strain NBRC 108769.</title>
        <authorList>
            <person name="Sun Q."/>
            <person name="Mori K."/>
        </authorList>
    </citation>
    <scope>NUCLEOTIDE SEQUENCE</scope>
    <source>
        <strain evidence="2">NBRC 108769</strain>
    </source>
</reference>
<dbReference type="SUPFAM" id="SSF48317">
    <property type="entry name" value="Acid phosphatase/Vanadium-dependent haloperoxidase"/>
    <property type="match status" value="1"/>
</dbReference>
<name>A0AA37SNH7_9BACT</name>
<dbReference type="InterPro" id="IPR036938">
    <property type="entry name" value="PAP2/HPO_sf"/>
</dbReference>
<accession>A0AA37SNH7</accession>
<keyword evidence="3" id="KW-1185">Reference proteome</keyword>
<gene>
    <name evidence="2" type="ORF">GCM10007940_16870</name>
</gene>
<comment type="caution">
    <text evidence="2">The sequence shown here is derived from an EMBL/GenBank/DDBJ whole genome shotgun (WGS) entry which is preliminary data.</text>
</comment>
<sequence length="266" mass="29978">MKCFIFLILFFLFFSVNGQKTYEISTKKETIIIGGSSLMLAGSFYIDSRRPNLLLPSASLPLPKINRFDRRTLDNYSLAAKNLSDVLLYAGTAFPLTLLASSKLKGNQLEYLFMYAETAALNGSLTFLMKSATDRRRPYYYNNEVPDEERLHLDARKSFFSGHASHTAALSFFTARVYNDLYPDSRWRYWVWSGAIALPAVTGYLRVQAGRHYPSDVITGYMVGAGIGLLVPAIHKVKLNSEVYQFESTANGIALVVNLNSNKLRY</sequence>
<organism evidence="2 3">
    <name type="scientific">Portibacter lacus</name>
    <dbReference type="NCBI Taxonomy" id="1099794"/>
    <lineage>
        <taxon>Bacteria</taxon>
        <taxon>Pseudomonadati</taxon>
        <taxon>Bacteroidota</taxon>
        <taxon>Saprospiria</taxon>
        <taxon>Saprospirales</taxon>
        <taxon>Haliscomenobacteraceae</taxon>
        <taxon>Portibacter</taxon>
    </lineage>
</organism>
<dbReference type="EMBL" id="BSOH01000007">
    <property type="protein sequence ID" value="GLR17072.1"/>
    <property type="molecule type" value="Genomic_DNA"/>
</dbReference>
<dbReference type="Pfam" id="PF01569">
    <property type="entry name" value="PAP2"/>
    <property type="match status" value="1"/>
</dbReference>
<evidence type="ECO:0000313" key="3">
    <source>
        <dbReference type="Proteomes" id="UP001156666"/>
    </source>
</evidence>
<feature type="domain" description="Phosphatidic acid phosphatase type 2/haloperoxidase" evidence="1">
    <location>
        <begin position="111"/>
        <end position="232"/>
    </location>
</feature>
<dbReference type="Gene3D" id="1.20.144.10">
    <property type="entry name" value="Phosphatidic acid phosphatase type 2/haloperoxidase"/>
    <property type="match status" value="1"/>
</dbReference>
<dbReference type="SMART" id="SM00014">
    <property type="entry name" value="acidPPc"/>
    <property type="match status" value="1"/>
</dbReference>
<dbReference type="RefSeq" id="WP_235290749.1">
    <property type="nucleotide sequence ID" value="NZ_BSOH01000007.1"/>
</dbReference>